<keyword evidence="5" id="KW-0472">Membrane</keyword>
<organism evidence="9 10">
    <name type="scientific">Candidatus Symbiobacter mobilis CR</name>
    <dbReference type="NCBI Taxonomy" id="946483"/>
    <lineage>
        <taxon>Bacteria</taxon>
        <taxon>Pseudomonadati</taxon>
        <taxon>Pseudomonadota</taxon>
        <taxon>Betaproteobacteria</taxon>
        <taxon>Burkholderiales</taxon>
        <taxon>Comamonadaceae</taxon>
    </lineage>
</organism>
<dbReference type="InterPro" id="IPR052200">
    <property type="entry name" value="Protoporphyrinogen_IX_DH"/>
</dbReference>
<dbReference type="NCBIfam" id="NF008316">
    <property type="entry name" value="PRK11104.1"/>
    <property type="match status" value="1"/>
</dbReference>
<dbReference type="PANTHER" id="PTHR38030:SF2">
    <property type="entry name" value="PROTOPORPHYRINOGEN IX DEHYDROGENASE [QUINONE]"/>
    <property type="match status" value="1"/>
</dbReference>
<keyword evidence="1 7" id="KW-0285">Flavoprotein</keyword>
<comment type="catalytic activity">
    <reaction evidence="7">
        <text>protoporphyrinogen IX + 3 a ubiquinone = protoporphyrin IX + 3 a ubiquinol</text>
        <dbReference type="Rhea" id="RHEA:63936"/>
        <dbReference type="Rhea" id="RHEA-COMP:9565"/>
        <dbReference type="Rhea" id="RHEA-COMP:9566"/>
        <dbReference type="ChEBI" id="CHEBI:16389"/>
        <dbReference type="ChEBI" id="CHEBI:17976"/>
        <dbReference type="ChEBI" id="CHEBI:57306"/>
        <dbReference type="ChEBI" id="CHEBI:57307"/>
    </reaction>
</comment>
<dbReference type="STRING" id="946483.Cenrod_0639"/>
<keyword evidence="4 7" id="KW-0560">Oxidoreductase</keyword>
<dbReference type="PANTHER" id="PTHR38030">
    <property type="entry name" value="PROTOPORPHYRINOGEN IX DEHYDROGENASE [MENAQUINONE]"/>
    <property type="match status" value="1"/>
</dbReference>
<evidence type="ECO:0000256" key="6">
    <source>
        <dbReference type="ARBA" id="ARBA00023244"/>
    </source>
</evidence>
<dbReference type="UniPathway" id="UPA00251">
    <property type="reaction ID" value="UER00324"/>
</dbReference>
<dbReference type="EMBL" id="CP004885">
    <property type="protein sequence ID" value="AGX86747.1"/>
    <property type="molecule type" value="Genomic_DNA"/>
</dbReference>
<accession>U5N5V5</accession>
<comment type="similarity">
    <text evidence="7">Belongs to the HemG family.</text>
</comment>
<dbReference type="HAMAP" id="MF_00853">
    <property type="entry name" value="HemG"/>
    <property type="match status" value="1"/>
</dbReference>
<dbReference type="SUPFAM" id="SSF52218">
    <property type="entry name" value="Flavoproteins"/>
    <property type="match status" value="1"/>
</dbReference>
<evidence type="ECO:0000313" key="10">
    <source>
        <dbReference type="Proteomes" id="UP000017184"/>
    </source>
</evidence>
<dbReference type="RefSeq" id="WP_022771568.1">
    <property type="nucleotide sequence ID" value="NC_022576.1"/>
</dbReference>
<keyword evidence="2 7" id="KW-0288">FMN</keyword>
<comment type="catalytic activity">
    <reaction evidence="7">
        <text>protoporphyrinogen IX + 3 a menaquinone = protoporphyrin IX + 3 a menaquinol</text>
        <dbReference type="Rhea" id="RHEA:27409"/>
        <dbReference type="Rhea" id="RHEA-COMP:9537"/>
        <dbReference type="Rhea" id="RHEA-COMP:9539"/>
        <dbReference type="ChEBI" id="CHEBI:16374"/>
        <dbReference type="ChEBI" id="CHEBI:18151"/>
        <dbReference type="ChEBI" id="CHEBI:57306"/>
        <dbReference type="ChEBI" id="CHEBI:57307"/>
        <dbReference type="EC" id="1.3.5.3"/>
    </reaction>
</comment>
<evidence type="ECO:0000259" key="8">
    <source>
        <dbReference type="Pfam" id="PF12724"/>
    </source>
</evidence>
<comment type="subcellular location">
    <subcellularLocation>
        <location evidence="7">Cell membrane</location>
        <topology evidence="7">Peripheral membrane protein</topology>
    </subcellularLocation>
</comment>
<keyword evidence="7" id="KW-1003">Cell membrane</keyword>
<evidence type="ECO:0000256" key="1">
    <source>
        <dbReference type="ARBA" id="ARBA00022630"/>
    </source>
</evidence>
<name>U5N5V5_9BURK</name>
<dbReference type="InterPro" id="IPR044264">
    <property type="entry name" value="HemG"/>
</dbReference>
<evidence type="ECO:0000256" key="3">
    <source>
        <dbReference type="ARBA" id="ARBA00022741"/>
    </source>
</evidence>
<dbReference type="EC" id="1.3.5.3" evidence="7"/>
<evidence type="ECO:0000256" key="4">
    <source>
        <dbReference type="ARBA" id="ARBA00023002"/>
    </source>
</evidence>
<evidence type="ECO:0000256" key="2">
    <source>
        <dbReference type="ARBA" id="ARBA00022643"/>
    </source>
</evidence>
<dbReference type="Gene3D" id="3.40.50.360">
    <property type="match status" value="1"/>
</dbReference>
<dbReference type="GO" id="GO:0006782">
    <property type="term" value="P:protoporphyrinogen IX biosynthetic process"/>
    <property type="evidence" value="ECO:0007669"/>
    <property type="project" value="UniProtKB-UniRule"/>
</dbReference>
<dbReference type="OrthoDB" id="9795729at2"/>
<protein>
    <recommendedName>
        <fullName evidence="7">Protoporphyrinogen IX dehydrogenase [quinone]</fullName>
        <ecNumber evidence="7">1.3.5.3</ecNumber>
    </recommendedName>
    <alternativeName>
        <fullName evidence="7">Protoporphyrinogen IX dehydrogenase [menaquinone]</fullName>
    </alternativeName>
    <alternativeName>
        <fullName evidence="7">Protoporphyrinogen IX dehydrogenase [ubiquinone]</fullName>
    </alternativeName>
    <alternativeName>
        <fullName evidence="7">Protoporphyrinogen oxidase</fullName>
        <shortName evidence="7">PPO</shortName>
    </alternativeName>
</protein>
<dbReference type="Pfam" id="PF12724">
    <property type="entry name" value="Flavodoxin_5"/>
    <property type="match status" value="1"/>
</dbReference>
<comment type="cofactor">
    <cofactor evidence="7">
        <name>FMN</name>
        <dbReference type="ChEBI" id="CHEBI:58210"/>
    </cofactor>
    <text evidence="7">Binds 1 FMN non-covalently per subunit.</text>
</comment>
<feature type="domain" description="Flavodoxin" evidence="8">
    <location>
        <begin position="4"/>
        <end position="153"/>
    </location>
</feature>
<dbReference type="Proteomes" id="UP000017184">
    <property type="component" value="Chromosome"/>
</dbReference>
<dbReference type="GO" id="GO:0005886">
    <property type="term" value="C:plasma membrane"/>
    <property type="evidence" value="ECO:0007669"/>
    <property type="project" value="UniProtKB-SubCell"/>
</dbReference>
<dbReference type="AlphaFoldDB" id="U5N5V5"/>
<reference evidence="9 10" key="1">
    <citation type="journal article" date="2013" name="Genome Biol.">
        <title>Genomic analysis reveals key aspects of prokaryotic symbiosis in the phototrophic consortium "Chlorochromatium aggregatum".</title>
        <authorList>
            <person name="Liu Z."/>
            <person name="Muller J."/>
            <person name="Li T."/>
            <person name="Alvey R.M."/>
            <person name="Vogl K."/>
            <person name="Frigaard N.U."/>
            <person name="Rockwell N.C."/>
            <person name="Boyd E.S."/>
            <person name="Tomsho L.P."/>
            <person name="Schuster S.C."/>
            <person name="Henke P."/>
            <person name="Rohde M."/>
            <person name="Overmann J."/>
            <person name="Bryant D.A."/>
        </authorList>
    </citation>
    <scope>NUCLEOTIDE SEQUENCE [LARGE SCALE GENOMIC DNA]</scope>
    <source>
        <strain evidence="9">CR</strain>
    </source>
</reference>
<dbReference type="HOGENOM" id="CLU_094839_0_1_4"/>
<comment type="function">
    <text evidence="7">Catalyzes the 6-electron oxidation of protoporphyrinogen IX to form protoporphyrin IX; under anaerobic conditions uses menaquinone as an electron acceptor, under aerobic conditions uses ubiquinone as an electron acceptor.</text>
</comment>
<dbReference type="GO" id="GO:0004729">
    <property type="term" value="F:oxygen-dependent protoporphyrinogen oxidase activity"/>
    <property type="evidence" value="ECO:0007669"/>
    <property type="project" value="InterPro"/>
</dbReference>
<dbReference type="GO" id="GO:0070819">
    <property type="term" value="F:menaquinone-dependent protoporphyrinogen oxidase activity"/>
    <property type="evidence" value="ECO:0007669"/>
    <property type="project" value="UniProtKB-UniRule"/>
</dbReference>
<keyword evidence="10" id="KW-1185">Reference proteome</keyword>
<keyword evidence="6 7" id="KW-0627">Porphyrin biosynthesis</keyword>
<comment type="pathway">
    <text evidence="7">Porphyrin-containing compound metabolism; protoporphyrin-IX biosynthesis; protoporphyrin-IX from protoporphyrinogen-IX: step 1/1.</text>
</comment>
<dbReference type="InterPro" id="IPR026816">
    <property type="entry name" value="Flavodoxin_dom"/>
</dbReference>
<proteinExistence type="inferred from homology"/>
<gene>
    <name evidence="7 9" type="primary">hemG</name>
    <name evidence="9" type="ORF">Cenrod_0639</name>
</gene>
<dbReference type="GO" id="GO:0010181">
    <property type="term" value="F:FMN binding"/>
    <property type="evidence" value="ECO:0007669"/>
    <property type="project" value="UniProtKB-UniRule"/>
</dbReference>
<keyword evidence="3 7" id="KW-0547">Nucleotide-binding</keyword>
<evidence type="ECO:0000313" key="9">
    <source>
        <dbReference type="EMBL" id="AGX86747.1"/>
    </source>
</evidence>
<evidence type="ECO:0000256" key="7">
    <source>
        <dbReference type="HAMAP-Rule" id="MF_00853"/>
    </source>
</evidence>
<sequence>MKTLIVYSTTDGHTMRICQRIDTVLTERGHAVTLVPLLPLLRDMALLHFDRIVVGASIRYGHHRPEVLEFLQTYKDVLQQRPTALFSVNVVARKPGKNTPATNPYTKKLLRRMGWTPALVDVFAGKLDYPRYPFWDRQIIRGIMLLTHGPTDPKAVVEFTDWARVDAFARAVDKLAIHHDASPH</sequence>
<dbReference type="KEGG" id="cbx:Cenrod_0639"/>
<comment type="catalytic activity">
    <reaction evidence="7">
        <text>protoporphyrinogen IX + 3 a quinone = protoporphyrin IX + 3 a quinol</text>
        <dbReference type="Rhea" id="RHEA:65032"/>
        <dbReference type="ChEBI" id="CHEBI:24646"/>
        <dbReference type="ChEBI" id="CHEBI:57306"/>
        <dbReference type="ChEBI" id="CHEBI:57307"/>
        <dbReference type="ChEBI" id="CHEBI:132124"/>
        <dbReference type="EC" id="1.3.5.3"/>
    </reaction>
</comment>
<dbReference type="eggNOG" id="COG4635">
    <property type="taxonomic scope" value="Bacteria"/>
</dbReference>
<evidence type="ECO:0000256" key="5">
    <source>
        <dbReference type="ARBA" id="ARBA00023136"/>
    </source>
</evidence>
<dbReference type="InterPro" id="IPR029039">
    <property type="entry name" value="Flavoprotein-like_sf"/>
</dbReference>
<dbReference type="PATRIC" id="fig|946483.4.peg.637"/>